<evidence type="ECO:0000313" key="2">
    <source>
        <dbReference type="EMBL" id="KAB2931146.1"/>
    </source>
</evidence>
<comment type="caution">
    <text evidence="2">The sequence shown here is derived from an EMBL/GenBank/DDBJ whole genome shotgun (WGS) entry which is preliminary data.</text>
</comment>
<reference evidence="2 3" key="1">
    <citation type="submission" date="2019-10" db="EMBL/GenBank/DDBJ databases">
        <title>Extracellular Electron Transfer in a Candidatus Methanoperedens spp. Enrichment Culture.</title>
        <authorList>
            <person name="Berger S."/>
            <person name="Rangel Shaw D."/>
            <person name="Berben T."/>
            <person name="In 'T Zandt M."/>
            <person name="Frank J."/>
            <person name="Reimann J."/>
            <person name="Jetten M.S.M."/>
            <person name="Welte C.U."/>
        </authorList>
    </citation>
    <scope>NUCLEOTIDE SEQUENCE [LARGE SCALE GENOMIC DNA]</scope>
    <source>
        <strain evidence="2">SB12</strain>
    </source>
</reference>
<organism evidence="2 3">
    <name type="scientific">Leptonema illini</name>
    <dbReference type="NCBI Taxonomy" id="183"/>
    <lineage>
        <taxon>Bacteria</taxon>
        <taxon>Pseudomonadati</taxon>
        <taxon>Spirochaetota</taxon>
        <taxon>Spirochaetia</taxon>
        <taxon>Leptospirales</taxon>
        <taxon>Leptospiraceae</taxon>
        <taxon>Leptonema</taxon>
    </lineage>
</organism>
<evidence type="ECO:0000313" key="3">
    <source>
        <dbReference type="Proteomes" id="UP000460298"/>
    </source>
</evidence>
<dbReference type="EMBL" id="WBUI01000015">
    <property type="protein sequence ID" value="KAB2931146.1"/>
    <property type="molecule type" value="Genomic_DNA"/>
</dbReference>
<sequence>MVTDSQFFSDILDQLDLALDQMAMQDLNLDRFALLLIDNVVELTLHRYARTKGHRRNNFWTKLDHPDELAKLADKALCQNFDAKVKLAKFTKLIDESRAQSIRCLHKFRNAAHHAGAKHEAIAHSLAMFYFVVACELLIAYHKQSGGWSAGLHDSASHRALKYLGKPNFIQGKDTFEQVWPRLLEVADSLPFDLTADLFSDLSATIDETEKLLTFLEDNTAEMSREDLVLEAQARTLSLTDEGFKFAQENQCPPDLLLDEYFHWFAKNYPFPERRDPLPTWRKRAKQIGNQANRDLALKQYCDFLGQTEKTRSSIYEAVIELDVKIQRAIDQRRGK</sequence>
<name>A0A833H047_9LEPT</name>
<protein>
    <submittedName>
        <fullName evidence="2">Uncharacterized protein</fullName>
    </submittedName>
</protein>
<proteinExistence type="predicted"/>
<accession>A0A833H047</accession>
<dbReference type="Proteomes" id="UP000460298">
    <property type="component" value="Unassembled WGS sequence"/>
</dbReference>
<evidence type="ECO:0000256" key="1">
    <source>
        <dbReference type="SAM" id="Coils"/>
    </source>
</evidence>
<keyword evidence="1" id="KW-0175">Coiled coil</keyword>
<feature type="coiled-coil region" evidence="1">
    <location>
        <begin position="199"/>
        <end position="226"/>
    </location>
</feature>
<gene>
    <name evidence="2" type="ORF">F9K24_14435</name>
</gene>
<dbReference type="AlphaFoldDB" id="A0A833H047"/>